<name>A0A2Z7B647_9LAMI</name>
<proteinExistence type="predicted"/>
<gene>
    <name evidence="2" type="ORF">F511_22729</name>
</gene>
<organism evidence="2 3">
    <name type="scientific">Dorcoceras hygrometricum</name>
    <dbReference type="NCBI Taxonomy" id="472368"/>
    <lineage>
        <taxon>Eukaryota</taxon>
        <taxon>Viridiplantae</taxon>
        <taxon>Streptophyta</taxon>
        <taxon>Embryophyta</taxon>
        <taxon>Tracheophyta</taxon>
        <taxon>Spermatophyta</taxon>
        <taxon>Magnoliopsida</taxon>
        <taxon>eudicotyledons</taxon>
        <taxon>Gunneridae</taxon>
        <taxon>Pentapetalae</taxon>
        <taxon>asterids</taxon>
        <taxon>lamiids</taxon>
        <taxon>Lamiales</taxon>
        <taxon>Gesneriaceae</taxon>
        <taxon>Didymocarpoideae</taxon>
        <taxon>Trichosporeae</taxon>
        <taxon>Loxocarpinae</taxon>
        <taxon>Dorcoceras</taxon>
    </lineage>
</organism>
<dbReference type="SUPFAM" id="SSF56672">
    <property type="entry name" value="DNA/RNA polymerases"/>
    <property type="match status" value="1"/>
</dbReference>
<evidence type="ECO:0000313" key="2">
    <source>
        <dbReference type="EMBL" id="KZV29500.1"/>
    </source>
</evidence>
<protein>
    <submittedName>
        <fullName evidence="2">Cysteine-rich RLK (Receptor-like protein kinase) 8</fullName>
    </submittedName>
</protein>
<dbReference type="OrthoDB" id="1711174at2759"/>
<keyword evidence="2" id="KW-0675">Receptor</keyword>
<dbReference type="PANTHER" id="PTHR11439:SF440">
    <property type="entry name" value="INTEGRASE CATALYTIC DOMAIN-CONTAINING PROTEIN"/>
    <property type="match status" value="1"/>
</dbReference>
<dbReference type="AlphaFoldDB" id="A0A2Z7B647"/>
<reference evidence="2 3" key="1">
    <citation type="journal article" date="2015" name="Proc. Natl. Acad. Sci. U.S.A.">
        <title>The resurrection genome of Boea hygrometrica: A blueprint for survival of dehydration.</title>
        <authorList>
            <person name="Xiao L."/>
            <person name="Yang G."/>
            <person name="Zhang L."/>
            <person name="Yang X."/>
            <person name="Zhao S."/>
            <person name="Ji Z."/>
            <person name="Zhou Q."/>
            <person name="Hu M."/>
            <person name="Wang Y."/>
            <person name="Chen M."/>
            <person name="Xu Y."/>
            <person name="Jin H."/>
            <person name="Xiao X."/>
            <person name="Hu G."/>
            <person name="Bao F."/>
            <person name="Hu Y."/>
            <person name="Wan P."/>
            <person name="Li L."/>
            <person name="Deng X."/>
            <person name="Kuang T."/>
            <person name="Xiang C."/>
            <person name="Zhu J.K."/>
            <person name="Oliver M.J."/>
            <person name="He Y."/>
        </authorList>
    </citation>
    <scope>NUCLEOTIDE SEQUENCE [LARGE SCALE GENOMIC DNA]</scope>
    <source>
        <strain evidence="3">cv. XS01</strain>
    </source>
</reference>
<evidence type="ECO:0000313" key="3">
    <source>
        <dbReference type="Proteomes" id="UP000250235"/>
    </source>
</evidence>
<keyword evidence="3" id="KW-1185">Reference proteome</keyword>
<dbReference type="InterPro" id="IPR043502">
    <property type="entry name" value="DNA/RNA_pol_sf"/>
</dbReference>
<evidence type="ECO:0000259" key="1">
    <source>
        <dbReference type="Pfam" id="PF07727"/>
    </source>
</evidence>
<dbReference type="InterPro" id="IPR013103">
    <property type="entry name" value="RVT_2"/>
</dbReference>
<dbReference type="PANTHER" id="PTHR11439">
    <property type="entry name" value="GAG-POL-RELATED RETROTRANSPOSON"/>
    <property type="match status" value="1"/>
</dbReference>
<sequence>MVVPEWRIAVMEEMRALKQNNTWTLVELPKGQSVVGCRWVFTVKYKADGSIDRHKARLVAKGFTQTYGIDYTETFAPVAKLNTIRILLSLAANLDWPLHQLDIKNAFLHGDLEEVVYMRQPPGFESPDTQLVCKLNKSLYGLKQSPRAWFDKFSKVVKMLGYRQGQADHTLFVKHSNHGHITILIVYVDDIIVTGDDSHEMTNIKLMLAKEFEVKDLGPLRYFLGMEIARNRKGISVSQRKYTLDLLAETGMLGCKPSRTPLELGNKQALLEGKPVDVGSYQRLVGKLIYLSHTRPDIAFAVSLVSQYMHSPCQGHLDAVYRILRYLKLTPGRGLFFAKTDGSFCECIYRCRLGWFDLR</sequence>
<feature type="domain" description="Reverse transcriptase Ty1/copia-type" evidence="1">
    <location>
        <begin position="20"/>
        <end position="263"/>
    </location>
</feature>
<keyword evidence="2" id="KW-0418">Kinase</keyword>
<dbReference type="EMBL" id="KV009366">
    <property type="protein sequence ID" value="KZV29500.1"/>
    <property type="molecule type" value="Genomic_DNA"/>
</dbReference>
<dbReference type="Pfam" id="PF07727">
    <property type="entry name" value="RVT_2"/>
    <property type="match status" value="1"/>
</dbReference>
<keyword evidence="2" id="KW-0808">Transferase</keyword>
<dbReference type="Proteomes" id="UP000250235">
    <property type="component" value="Unassembled WGS sequence"/>
</dbReference>
<dbReference type="GO" id="GO:0016301">
    <property type="term" value="F:kinase activity"/>
    <property type="evidence" value="ECO:0007669"/>
    <property type="project" value="UniProtKB-KW"/>
</dbReference>
<accession>A0A2Z7B647</accession>